<dbReference type="Pfam" id="PF07103">
    <property type="entry name" value="DUF1365"/>
    <property type="match status" value="1"/>
</dbReference>
<gene>
    <name evidence="1" type="ORF">ACFSE1_03835</name>
</gene>
<keyword evidence="2" id="KW-1185">Reference proteome</keyword>
<dbReference type="InterPro" id="IPR010775">
    <property type="entry name" value="DUF1365"/>
</dbReference>
<protein>
    <submittedName>
        <fullName evidence="1">DUF1365 domain-containing protein</fullName>
    </submittedName>
</protein>
<name>A0ABW4M111_9HYPH</name>
<evidence type="ECO:0000313" key="2">
    <source>
        <dbReference type="Proteomes" id="UP001597322"/>
    </source>
</evidence>
<organism evidence="1 2">
    <name type="scientific">Rhizobium helianthi</name>
    <dbReference type="NCBI Taxonomy" id="1132695"/>
    <lineage>
        <taxon>Bacteria</taxon>
        <taxon>Pseudomonadati</taxon>
        <taxon>Pseudomonadota</taxon>
        <taxon>Alphaproteobacteria</taxon>
        <taxon>Hyphomicrobiales</taxon>
        <taxon>Rhizobiaceae</taxon>
        <taxon>Rhizobium/Agrobacterium group</taxon>
        <taxon>Rhizobium</taxon>
    </lineage>
</organism>
<dbReference type="PANTHER" id="PTHR33973">
    <property type="entry name" value="OS07G0153300 PROTEIN"/>
    <property type="match status" value="1"/>
</dbReference>
<comment type="caution">
    <text evidence="1">The sequence shown here is derived from an EMBL/GenBank/DDBJ whole genome shotgun (WGS) entry which is preliminary data.</text>
</comment>
<reference evidence="2" key="1">
    <citation type="journal article" date="2019" name="Int. J. Syst. Evol. Microbiol.">
        <title>The Global Catalogue of Microorganisms (GCM) 10K type strain sequencing project: providing services to taxonomists for standard genome sequencing and annotation.</title>
        <authorList>
            <consortium name="The Broad Institute Genomics Platform"/>
            <consortium name="The Broad Institute Genome Sequencing Center for Infectious Disease"/>
            <person name="Wu L."/>
            <person name="Ma J."/>
        </authorList>
    </citation>
    <scope>NUCLEOTIDE SEQUENCE [LARGE SCALE GENOMIC DNA]</scope>
    <source>
        <strain evidence="2">CG52</strain>
    </source>
</reference>
<accession>A0ABW4M111</accession>
<evidence type="ECO:0000313" key="1">
    <source>
        <dbReference type="EMBL" id="MFD1744584.1"/>
    </source>
</evidence>
<dbReference type="RefSeq" id="WP_377396773.1">
    <property type="nucleotide sequence ID" value="NZ_JBHUEQ010000004.1"/>
</dbReference>
<dbReference type="EMBL" id="JBHUEQ010000004">
    <property type="protein sequence ID" value="MFD1744584.1"/>
    <property type="molecule type" value="Genomic_DNA"/>
</dbReference>
<dbReference type="PANTHER" id="PTHR33973:SF4">
    <property type="entry name" value="OS07G0153300 PROTEIN"/>
    <property type="match status" value="1"/>
</dbReference>
<proteinExistence type="predicted"/>
<dbReference type="Proteomes" id="UP001597322">
    <property type="component" value="Unassembled WGS sequence"/>
</dbReference>
<sequence>MMIQSAIYFGTVVHARHRPKQHRLRYSVFSLLLDLDELAGLSARLKLFGHNRRALFSFYDKDHGTGEAKSLRSWVEERLGEGGIAAHPDRIRVLCYPRIFGYVFNPLTVYFCEKEDGRLIALLYEVCNTFNERHTYIIPAETSAGGAIRHACAKAMYVSPFVPMDCTYEFDILPPQSKVKVAINERDPEGDLLFASFVGNRSDLTDRVLARAFITYPLMTMKVMAGIHWEALRLWLKGVPVFRHKPAANRVTSSVEPSV</sequence>